<accession>A0A4Y8S3L4</accession>
<name>A0A4Y8S3L4_9SPHI</name>
<dbReference type="RefSeq" id="WP_133236129.1">
    <property type="nucleotide sequence ID" value="NZ_SOZE01000042.1"/>
</dbReference>
<keyword evidence="2" id="KW-1185">Reference proteome</keyword>
<evidence type="ECO:0000313" key="2">
    <source>
        <dbReference type="Proteomes" id="UP000297540"/>
    </source>
</evidence>
<dbReference type="EMBL" id="SOZE01000042">
    <property type="protein sequence ID" value="TFF33559.1"/>
    <property type="molecule type" value="Genomic_DNA"/>
</dbReference>
<protein>
    <submittedName>
        <fullName evidence="1">Uncharacterized protein</fullName>
    </submittedName>
</protein>
<organism evidence="1 2">
    <name type="scientific">Mucilaginibacter psychrotolerans</name>
    <dbReference type="NCBI Taxonomy" id="1524096"/>
    <lineage>
        <taxon>Bacteria</taxon>
        <taxon>Pseudomonadati</taxon>
        <taxon>Bacteroidota</taxon>
        <taxon>Sphingobacteriia</taxon>
        <taxon>Sphingobacteriales</taxon>
        <taxon>Sphingobacteriaceae</taxon>
        <taxon>Mucilaginibacter</taxon>
    </lineage>
</organism>
<reference evidence="1 2" key="1">
    <citation type="journal article" date="2017" name="Int. J. Syst. Evol. Microbiol.">
        <title>Mucilaginibacterpsychrotolerans sp. nov., isolated from peatlands.</title>
        <authorList>
            <person name="Deng Y."/>
            <person name="Shen L."/>
            <person name="Xu B."/>
            <person name="Liu Y."/>
            <person name="Gu Z."/>
            <person name="Liu H."/>
            <person name="Zhou Y."/>
        </authorList>
    </citation>
    <scope>NUCLEOTIDE SEQUENCE [LARGE SCALE GENOMIC DNA]</scope>
    <source>
        <strain evidence="1 2">NH7-4</strain>
    </source>
</reference>
<evidence type="ECO:0000313" key="1">
    <source>
        <dbReference type="EMBL" id="TFF33559.1"/>
    </source>
</evidence>
<comment type="caution">
    <text evidence="1">The sequence shown here is derived from an EMBL/GenBank/DDBJ whole genome shotgun (WGS) entry which is preliminary data.</text>
</comment>
<proteinExistence type="predicted"/>
<dbReference type="OrthoDB" id="797856at2"/>
<dbReference type="Proteomes" id="UP000297540">
    <property type="component" value="Unassembled WGS sequence"/>
</dbReference>
<dbReference type="AlphaFoldDB" id="A0A4Y8S3L4"/>
<sequence>MADFEFHINKQEWEALFDYLQANNYRIIPDMFYPTKQFNIITGWDDFTEHHERNATHFFIINDFFSLEPIVVSRNKYAEEPIYQVNQRKGGPYLDISYYRGFANNAIIPCISTDLSYYPRFIHFNNYHEFKASDELKDSYNKIVKFIKARCKVVRKNNKKYFIGYGALKELEHLL</sequence>
<gene>
    <name evidence="1" type="ORF">E2R66_25120</name>
</gene>